<sequence length="85" mass="8873">MQRTGGPTGASGTDSGQPTPALTVNQQHEREKDRPGRCSIFVLAGFKSACGAEAVRDFGTLQLQAGRLAGTPSVASSSWRQLLSL</sequence>
<evidence type="ECO:0000313" key="2">
    <source>
        <dbReference type="EMBL" id="KAI7811738.1"/>
    </source>
</evidence>
<reference evidence="2" key="1">
    <citation type="submission" date="2021-02" db="EMBL/GenBank/DDBJ databases">
        <title>Comparative genomics reveals that relaxation of natural selection precedes convergent phenotypic evolution of cavefish.</title>
        <authorList>
            <person name="Peng Z."/>
        </authorList>
    </citation>
    <scope>NUCLEOTIDE SEQUENCE</scope>
    <source>
        <tissue evidence="2">Muscle</tissue>
    </source>
</reference>
<comment type="caution">
    <text evidence="2">The sequence shown here is derived from an EMBL/GenBank/DDBJ whole genome shotgun (WGS) entry which is preliminary data.</text>
</comment>
<proteinExistence type="predicted"/>
<feature type="region of interest" description="Disordered" evidence="1">
    <location>
        <begin position="1"/>
        <end position="34"/>
    </location>
</feature>
<gene>
    <name evidence="2" type="ORF">IRJ41_018800</name>
</gene>
<evidence type="ECO:0000313" key="3">
    <source>
        <dbReference type="Proteomes" id="UP001059041"/>
    </source>
</evidence>
<protein>
    <submittedName>
        <fullName evidence="2">Uncharacterized protein</fullName>
    </submittedName>
</protein>
<dbReference type="EMBL" id="JAFHDT010000003">
    <property type="protein sequence ID" value="KAI7811738.1"/>
    <property type="molecule type" value="Genomic_DNA"/>
</dbReference>
<dbReference type="AlphaFoldDB" id="A0A9W8C9V0"/>
<organism evidence="2 3">
    <name type="scientific">Triplophysa rosa</name>
    <name type="common">Cave loach</name>
    <dbReference type="NCBI Taxonomy" id="992332"/>
    <lineage>
        <taxon>Eukaryota</taxon>
        <taxon>Metazoa</taxon>
        <taxon>Chordata</taxon>
        <taxon>Craniata</taxon>
        <taxon>Vertebrata</taxon>
        <taxon>Euteleostomi</taxon>
        <taxon>Actinopterygii</taxon>
        <taxon>Neopterygii</taxon>
        <taxon>Teleostei</taxon>
        <taxon>Ostariophysi</taxon>
        <taxon>Cypriniformes</taxon>
        <taxon>Nemacheilidae</taxon>
        <taxon>Triplophysa</taxon>
    </lineage>
</organism>
<dbReference type="Proteomes" id="UP001059041">
    <property type="component" value="Linkage Group LG3"/>
</dbReference>
<name>A0A9W8C9V0_TRIRA</name>
<accession>A0A9W8C9V0</accession>
<feature type="compositionally biased region" description="Polar residues" evidence="1">
    <location>
        <begin position="1"/>
        <end position="26"/>
    </location>
</feature>
<evidence type="ECO:0000256" key="1">
    <source>
        <dbReference type="SAM" id="MobiDB-lite"/>
    </source>
</evidence>
<keyword evidence="3" id="KW-1185">Reference proteome</keyword>